<feature type="transmembrane region" description="Helical" evidence="1">
    <location>
        <begin position="77"/>
        <end position="99"/>
    </location>
</feature>
<evidence type="ECO:0000256" key="1">
    <source>
        <dbReference type="SAM" id="Phobius"/>
    </source>
</evidence>
<dbReference type="Proteomes" id="UP000036771">
    <property type="component" value="Unassembled WGS sequence"/>
</dbReference>
<evidence type="ECO:0000313" key="2">
    <source>
        <dbReference type="EMBL" id="GAO97849.1"/>
    </source>
</evidence>
<dbReference type="EMBL" id="BBVC01000020">
    <property type="protein sequence ID" value="GAO97849.1"/>
    <property type="molecule type" value="Genomic_DNA"/>
</dbReference>
<proteinExistence type="predicted"/>
<gene>
    <name evidence="2" type="ORF">Cva_00489</name>
</gene>
<organism evidence="2 3">
    <name type="scientific">Caedimonas varicaedens</name>
    <dbReference type="NCBI Taxonomy" id="1629334"/>
    <lineage>
        <taxon>Bacteria</taxon>
        <taxon>Pseudomonadati</taxon>
        <taxon>Pseudomonadota</taxon>
        <taxon>Alphaproteobacteria</taxon>
        <taxon>Holosporales</taxon>
        <taxon>Caedimonadaceae</taxon>
        <taxon>Caedimonas</taxon>
    </lineage>
</organism>
<reference evidence="2 3" key="1">
    <citation type="submission" date="2015-03" db="EMBL/GenBank/DDBJ databases">
        <title>Caedibacter varicaedens, whole genome shotgun sequence.</title>
        <authorList>
            <person name="Suzuki H."/>
            <person name="Dapper A.L."/>
            <person name="Gibson A.K."/>
            <person name="Jackson C."/>
            <person name="Lee H."/>
            <person name="Pejaver V.R."/>
            <person name="Doak T."/>
            <person name="Lynch M."/>
        </authorList>
    </citation>
    <scope>NUCLEOTIDE SEQUENCE [LARGE SCALE GENOMIC DNA]</scope>
</reference>
<protein>
    <submittedName>
        <fullName evidence="2">Uncharacterized protein</fullName>
    </submittedName>
</protein>
<keyword evidence="1" id="KW-0812">Transmembrane</keyword>
<dbReference type="AlphaFoldDB" id="A0A0K8MD71"/>
<name>A0A0K8MD71_9PROT</name>
<keyword evidence="3" id="KW-1185">Reference proteome</keyword>
<comment type="caution">
    <text evidence="2">The sequence shown here is derived from an EMBL/GenBank/DDBJ whole genome shotgun (WGS) entry which is preliminary data.</text>
</comment>
<evidence type="ECO:0000313" key="3">
    <source>
        <dbReference type="Proteomes" id="UP000036771"/>
    </source>
</evidence>
<sequence length="745" mass="85067">MIKKSNSKSIFDEVYKFYQNFFNTSQDIYKSLIDIQEQSIEEFSDFILQKNPFNSLQTREEIPAKKTTKNRNRRRKIGLGLGLGLMSLLNTSSSLAAGLTEQMSPSSLFNIAKISRGVSQKNKPEHIKIQVSVNDILKLYQNGLNKQMEISSKAMQQFYSNPFSFSQNMYQAIMNGSTQNGLKNFDVTNSLSKTTEASKEDVTPKTSQKNLATGVVVSESSKLLKKLRTVPEEEKNLYAKGIATKTDSTKTKDSYKPEIKTQHLDMLKELKAKFADAEKDQDLSVKQNIKSLNEITDKLVHTPTGAFFKHVYAGKRDMEQSLSQTVKIMLNKIMQDEKSKNRIASEHIVNSLKSNFKSVEKDVTELCQQVLINSTAYGEDYYTFYHGHGNALRLYIDLLREIKSYEVIQNLDLTNPLRDKSFASKDNTVDEILDQYEEKALDFAARNNVNLYDSKRGMGVGFAPDKIEFFRDNVISTNINLFGNMNTLAECTLFYWLDSFNISNPNEALVKNLLKRILPNVSEDILNQRMTKYTNLYNDLMKETGGNLMQIHVHKSIVDDISFASWMKGIPVLLDKETGKLATRGSNNKPVPVLTDKENKYERPKASSYMDLFTENPDEFISKYSDFSNKARVSSKDRLESYDRPQMRLIIDPKYFNDPELVKVSQFTRFKASEDALDNYQQNLKNFLKEDVALFLEEMQKGKAEGQAGNPLTKLNQFVEEGTEFIYQKEATKGLGKKGVDIEDE</sequence>
<accession>A0A0K8MD71</accession>
<keyword evidence="1" id="KW-0472">Membrane</keyword>
<keyword evidence="1" id="KW-1133">Transmembrane helix</keyword>